<evidence type="ECO:0000259" key="10">
    <source>
        <dbReference type="Pfam" id="PF13206"/>
    </source>
</evidence>
<dbReference type="AlphaFoldDB" id="M4SZ24"/>
<organism evidence="11">
    <name type="scientific">Trypanosoma brucei</name>
    <dbReference type="NCBI Taxonomy" id="5691"/>
    <lineage>
        <taxon>Eukaryota</taxon>
        <taxon>Discoba</taxon>
        <taxon>Euglenozoa</taxon>
        <taxon>Kinetoplastea</taxon>
        <taxon>Metakinetoplastina</taxon>
        <taxon>Trypanosomatida</taxon>
        <taxon>Trypanosomatidae</taxon>
        <taxon>Trypanosoma</taxon>
    </lineage>
</organism>
<reference evidence="11" key="2">
    <citation type="journal article" date="2014" name="Mol. Biochem. Parasitol.">
        <title>Capturing the variant surface glycoprotein repertoire (the VSGnome) of Trypanosoma brucei Lister 427.</title>
        <authorList>
            <person name="Cross G.A."/>
            <person name="Kim H.S."/>
            <person name="Wickstead B."/>
        </authorList>
    </citation>
    <scope>NUCLEOTIDE SEQUENCE</scope>
    <source>
        <strain evidence="11">Lister 427</strain>
    </source>
</reference>
<sequence>MFHCITTAVIIVTAACVCYNQYAQADEANAKNVADLELLCHVINLHTDDASEFDDTDLPTQEQTELEKINMSISLPMWQAMFPKESTPDDKDPDYCKKAVPKDTCISQWNKWKKTAVAAAKADNLPTKALIPTAKLASAAGLAARLHIKALLEEATHLVNDYNTRVKPLIRATKTLSQGELQNAIFGEGAQPTESNNRCKAQLKSNRQTACKVTGAAKTVCGTAVCICAKDGTQTGTHLCSTATSGTNLAYDSSSNEGQVYEPIHTRCAHAEQPKLTEAHIRNLVTTFRAKLKTKGNNPNALVYYGTQTTNKRLPKYGKRGLC</sequence>
<dbReference type="InterPro" id="IPR025932">
    <property type="entry name" value="Trypano_VSG_B_N_dom"/>
</dbReference>
<evidence type="ECO:0000256" key="7">
    <source>
        <dbReference type="ARBA" id="ARBA00023180"/>
    </source>
</evidence>
<evidence type="ECO:0000256" key="6">
    <source>
        <dbReference type="ARBA" id="ARBA00023136"/>
    </source>
</evidence>
<feature type="signal peptide" evidence="9">
    <location>
        <begin position="1"/>
        <end position="25"/>
    </location>
</feature>
<name>M4SZ24_9TRYP</name>
<dbReference type="VEuPathDB" id="TriTrypDB:Tb427_000331200"/>
<proteinExistence type="predicted"/>
<dbReference type="GO" id="GO:0005886">
    <property type="term" value="C:plasma membrane"/>
    <property type="evidence" value="ECO:0007669"/>
    <property type="project" value="UniProtKB-SubCell"/>
</dbReference>
<keyword evidence="5 9" id="KW-0732">Signal</keyword>
<reference evidence="11" key="1">
    <citation type="submission" date="2013-02" db="EMBL/GenBank/DDBJ databases">
        <authorList>
            <person name="Cross G.A.M."/>
            <person name="Kim H.-S."/>
            <person name="Wickstead B."/>
        </authorList>
    </citation>
    <scope>NUCLEOTIDE SEQUENCE</scope>
    <source>
        <strain evidence="11">Lister 427</strain>
    </source>
</reference>
<evidence type="ECO:0000256" key="1">
    <source>
        <dbReference type="ARBA" id="ARBA00002523"/>
    </source>
</evidence>
<comment type="function">
    <text evidence="1">VSG forms a coat on the surface of the parasite. The trypanosome evades the immune response of the host by expressing a series of antigenically distinct VSGs from an estimated 1000 VSG genes.</text>
</comment>
<keyword evidence="6" id="KW-0472">Membrane</keyword>
<evidence type="ECO:0000256" key="5">
    <source>
        <dbReference type="ARBA" id="ARBA00022729"/>
    </source>
</evidence>
<keyword evidence="3" id="KW-1003">Cell membrane</keyword>
<dbReference type="VEuPathDB" id="TriTrypDB:Tb1125.Tb11.v5.0914"/>
<accession>M4SZ24</accession>
<evidence type="ECO:0000256" key="8">
    <source>
        <dbReference type="ARBA" id="ARBA00023288"/>
    </source>
</evidence>
<protein>
    <submittedName>
        <fullName evidence="11">Variant surface glycoprotein 1692</fullName>
    </submittedName>
</protein>
<evidence type="ECO:0000256" key="4">
    <source>
        <dbReference type="ARBA" id="ARBA00022622"/>
    </source>
</evidence>
<dbReference type="Pfam" id="PF13206">
    <property type="entry name" value="VSG_B"/>
    <property type="match status" value="1"/>
</dbReference>
<evidence type="ECO:0000256" key="9">
    <source>
        <dbReference type="SAM" id="SignalP"/>
    </source>
</evidence>
<keyword evidence="4" id="KW-0336">GPI-anchor</keyword>
<evidence type="ECO:0000256" key="3">
    <source>
        <dbReference type="ARBA" id="ARBA00022475"/>
    </source>
</evidence>
<keyword evidence="7" id="KW-0325">Glycoprotein</keyword>
<keyword evidence="8" id="KW-0449">Lipoprotein</keyword>
<dbReference type="GO" id="GO:0098552">
    <property type="term" value="C:side of membrane"/>
    <property type="evidence" value="ECO:0007669"/>
    <property type="project" value="UniProtKB-KW"/>
</dbReference>
<evidence type="ECO:0000256" key="2">
    <source>
        <dbReference type="ARBA" id="ARBA00004609"/>
    </source>
</evidence>
<comment type="subcellular location">
    <subcellularLocation>
        <location evidence="2">Cell membrane</location>
        <topology evidence="2">Lipid-anchor</topology>
        <topology evidence="2">GPI-anchor</topology>
    </subcellularLocation>
</comment>
<evidence type="ECO:0000313" key="11">
    <source>
        <dbReference type="EMBL" id="AGH60606.1"/>
    </source>
</evidence>
<feature type="domain" description="Trypanosome variant surface glycoprotein B-type N-terminal" evidence="10">
    <location>
        <begin position="18"/>
        <end position="311"/>
    </location>
</feature>
<feature type="chain" id="PRO_5004057753" evidence="9">
    <location>
        <begin position="26"/>
        <end position="323"/>
    </location>
</feature>
<dbReference type="EMBL" id="KC613175">
    <property type="protein sequence ID" value="AGH60606.1"/>
    <property type="molecule type" value="Genomic_DNA"/>
</dbReference>